<evidence type="ECO:0000256" key="5">
    <source>
        <dbReference type="ARBA" id="ARBA00022692"/>
    </source>
</evidence>
<dbReference type="EMBL" id="BSNM01000009">
    <property type="protein sequence ID" value="GLQ30787.1"/>
    <property type="molecule type" value="Genomic_DNA"/>
</dbReference>
<comment type="subcellular location">
    <subcellularLocation>
        <location evidence="1">Cell inner membrane</location>
        <topology evidence="1">Multi-pass membrane protein</topology>
    </subcellularLocation>
</comment>
<evidence type="ECO:0000256" key="13">
    <source>
        <dbReference type="SAM" id="Phobius"/>
    </source>
</evidence>
<keyword evidence="3" id="KW-1003">Cell membrane</keyword>
<gene>
    <name evidence="15" type="ORF">GCM10007876_12660</name>
</gene>
<reference evidence="15" key="2">
    <citation type="submission" date="2023-01" db="EMBL/GenBank/DDBJ databases">
        <title>Draft genome sequence of Litoribrevibacter albus strain NBRC 110071.</title>
        <authorList>
            <person name="Sun Q."/>
            <person name="Mori K."/>
        </authorList>
    </citation>
    <scope>NUCLEOTIDE SEQUENCE</scope>
    <source>
        <strain evidence="15">NBRC 110071</strain>
    </source>
</reference>
<evidence type="ECO:0000256" key="3">
    <source>
        <dbReference type="ARBA" id="ARBA00022475"/>
    </source>
</evidence>
<dbReference type="GO" id="GO:0004497">
    <property type="term" value="F:monooxygenase activity"/>
    <property type="evidence" value="ECO:0007669"/>
    <property type="project" value="UniProtKB-KW"/>
</dbReference>
<dbReference type="PANTHER" id="PTHR38674:SF1">
    <property type="entry name" value="ALKANE 1-MONOOXYGENASE 1"/>
    <property type="match status" value="1"/>
</dbReference>
<keyword evidence="5 13" id="KW-0812">Transmembrane</keyword>
<organism evidence="15 16">
    <name type="scientific">Litoribrevibacter albus</name>
    <dbReference type="NCBI Taxonomy" id="1473156"/>
    <lineage>
        <taxon>Bacteria</taxon>
        <taxon>Pseudomonadati</taxon>
        <taxon>Pseudomonadota</taxon>
        <taxon>Gammaproteobacteria</taxon>
        <taxon>Oceanospirillales</taxon>
        <taxon>Oceanospirillaceae</taxon>
        <taxon>Litoribrevibacter</taxon>
    </lineage>
</organism>
<keyword evidence="6" id="KW-0479">Metal-binding</keyword>
<sequence length="405" mass="45693">MSEMNTASSLSSAKDNSPKDNSHWATAKKYWYLVTFIAPAALLATALLAAITGQGGWLWGFTAIFFVIIPIVDTIVGEDPYNPSKEEEVELSSNDNYYKNILYLATATQWAGLITMTYVVTQYSWAWYDILGAVLSVGALHAIGLTISHELGHKVRDKHQTLAAKICSACSGYAHFNIEHNKGHHKHVATPEDPASSRMGESLYKFALRELPGAAHRGWKLEADRLKRLNKSFFSKDNELLQTLAITFVAYGLMTAAFGWMALPFLLLTAAYGWFQLTMANYIEHYGLLRQKSEDGRYERCQPKHSWNNNFKATNLITLHLQRHSDHHAHPTRAYQILRDYPEAPQLPHGYPAMMALAMVPPLWRLVMDHRVVKWANGNMSLVNMDPASKNKLFNKYHNPQVATS</sequence>
<name>A0AA37S7U9_9GAMM</name>
<dbReference type="RefSeq" id="WP_284380121.1">
    <property type="nucleotide sequence ID" value="NZ_BSNM01000009.1"/>
</dbReference>
<feature type="transmembrane region" description="Helical" evidence="13">
    <location>
        <begin position="126"/>
        <end position="148"/>
    </location>
</feature>
<feature type="compositionally biased region" description="Polar residues" evidence="12">
    <location>
        <begin position="1"/>
        <end position="15"/>
    </location>
</feature>
<evidence type="ECO:0000256" key="11">
    <source>
        <dbReference type="ARBA" id="ARBA00023136"/>
    </source>
</evidence>
<evidence type="ECO:0000259" key="14">
    <source>
        <dbReference type="Pfam" id="PF00487"/>
    </source>
</evidence>
<reference evidence="15" key="1">
    <citation type="journal article" date="2014" name="Int. J. Syst. Evol. Microbiol.">
        <title>Complete genome sequence of Corynebacterium casei LMG S-19264T (=DSM 44701T), isolated from a smear-ripened cheese.</title>
        <authorList>
            <consortium name="US DOE Joint Genome Institute (JGI-PGF)"/>
            <person name="Walter F."/>
            <person name="Albersmeier A."/>
            <person name="Kalinowski J."/>
            <person name="Ruckert C."/>
        </authorList>
    </citation>
    <scope>NUCLEOTIDE SEQUENCE</scope>
    <source>
        <strain evidence="15">NBRC 110071</strain>
    </source>
</reference>
<feature type="domain" description="Fatty acid desaturase" evidence="14">
    <location>
        <begin position="127"/>
        <end position="355"/>
    </location>
</feature>
<evidence type="ECO:0000256" key="2">
    <source>
        <dbReference type="ARBA" id="ARBA00010823"/>
    </source>
</evidence>
<evidence type="ECO:0000256" key="7">
    <source>
        <dbReference type="ARBA" id="ARBA00022989"/>
    </source>
</evidence>
<keyword evidence="8" id="KW-0560">Oxidoreductase</keyword>
<comment type="caution">
    <text evidence="15">The sequence shown here is derived from an EMBL/GenBank/DDBJ whole genome shotgun (WGS) entry which is preliminary data.</text>
</comment>
<evidence type="ECO:0000256" key="10">
    <source>
        <dbReference type="ARBA" id="ARBA00023033"/>
    </source>
</evidence>
<evidence type="ECO:0000256" key="12">
    <source>
        <dbReference type="SAM" id="MobiDB-lite"/>
    </source>
</evidence>
<feature type="transmembrane region" description="Helical" evidence="13">
    <location>
        <begin position="101"/>
        <end position="120"/>
    </location>
</feature>
<evidence type="ECO:0000313" key="16">
    <source>
        <dbReference type="Proteomes" id="UP001161389"/>
    </source>
</evidence>
<evidence type="ECO:0000256" key="4">
    <source>
        <dbReference type="ARBA" id="ARBA00022519"/>
    </source>
</evidence>
<evidence type="ECO:0000256" key="9">
    <source>
        <dbReference type="ARBA" id="ARBA00023004"/>
    </source>
</evidence>
<proteinExistence type="inferred from homology"/>
<protein>
    <submittedName>
        <fullName evidence="15">Alkane 1-monooxygenase</fullName>
    </submittedName>
</protein>
<dbReference type="GO" id="GO:0005886">
    <property type="term" value="C:plasma membrane"/>
    <property type="evidence" value="ECO:0007669"/>
    <property type="project" value="UniProtKB-SubCell"/>
</dbReference>
<evidence type="ECO:0000256" key="8">
    <source>
        <dbReference type="ARBA" id="ARBA00023002"/>
    </source>
</evidence>
<keyword evidence="7 13" id="KW-1133">Transmembrane helix</keyword>
<keyword evidence="9" id="KW-0408">Iron</keyword>
<dbReference type="InterPro" id="IPR033885">
    <property type="entry name" value="AlkB/XylM"/>
</dbReference>
<evidence type="ECO:0000313" key="15">
    <source>
        <dbReference type="EMBL" id="GLQ30787.1"/>
    </source>
</evidence>
<dbReference type="Proteomes" id="UP001161389">
    <property type="component" value="Unassembled WGS sequence"/>
</dbReference>
<comment type="similarity">
    <text evidence="2">Belongs to the fatty acid desaturase type 1 family. AlkB subfamily.</text>
</comment>
<dbReference type="Pfam" id="PF00487">
    <property type="entry name" value="FA_desaturase"/>
    <property type="match status" value="1"/>
</dbReference>
<accession>A0AA37S7U9</accession>
<dbReference type="CDD" id="cd03512">
    <property type="entry name" value="Alkane-hydroxylase"/>
    <property type="match status" value="1"/>
</dbReference>
<evidence type="ECO:0000256" key="1">
    <source>
        <dbReference type="ARBA" id="ARBA00004429"/>
    </source>
</evidence>
<keyword evidence="16" id="KW-1185">Reference proteome</keyword>
<dbReference type="GO" id="GO:0006629">
    <property type="term" value="P:lipid metabolic process"/>
    <property type="evidence" value="ECO:0007669"/>
    <property type="project" value="InterPro"/>
</dbReference>
<keyword evidence="11 13" id="KW-0472">Membrane</keyword>
<dbReference type="GO" id="GO:0046872">
    <property type="term" value="F:metal ion binding"/>
    <property type="evidence" value="ECO:0007669"/>
    <property type="project" value="UniProtKB-KW"/>
</dbReference>
<feature type="region of interest" description="Disordered" evidence="12">
    <location>
        <begin position="1"/>
        <end position="21"/>
    </location>
</feature>
<feature type="transmembrane region" description="Helical" evidence="13">
    <location>
        <begin position="57"/>
        <end position="76"/>
    </location>
</feature>
<dbReference type="AlphaFoldDB" id="A0AA37S7U9"/>
<keyword evidence="10" id="KW-0503">Monooxygenase</keyword>
<feature type="transmembrane region" description="Helical" evidence="13">
    <location>
        <begin position="30"/>
        <end position="51"/>
    </location>
</feature>
<dbReference type="PANTHER" id="PTHR38674">
    <property type="entry name" value="ALKANE 1-MONOOXYGENASE 1"/>
    <property type="match status" value="1"/>
</dbReference>
<feature type="transmembrane region" description="Helical" evidence="13">
    <location>
        <begin position="240"/>
        <end position="259"/>
    </location>
</feature>
<dbReference type="InterPro" id="IPR005804">
    <property type="entry name" value="FA_desaturase_dom"/>
</dbReference>
<keyword evidence="4" id="KW-0997">Cell inner membrane</keyword>
<evidence type="ECO:0000256" key="6">
    <source>
        <dbReference type="ARBA" id="ARBA00022723"/>
    </source>
</evidence>